<keyword evidence="2 5" id="KW-0812">Transmembrane</keyword>
<evidence type="ECO:0000256" key="5">
    <source>
        <dbReference type="SAM" id="Phobius"/>
    </source>
</evidence>
<evidence type="ECO:0000256" key="1">
    <source>
        <dbReference type="ARBA" id="ARBA00004141"/>
    </source>
</evidence>
<dbReference type="Gene3D" id="1.20.120.1780">
    <property type="entry name" value="UbiA prenyltransferase"/>
    <property type="match status" value="1"/>
</dbReference>
<comment type="subcellular location">
    <subcellularLocation>
        <location evidence="1">Membrane</location>
        <topology evidence="1">Multi-pass membrane protein</topology>
    </subcellularLocation>
</comment>
<feature type="transmembrane region" description="Helical" evidence="5">
    <location>
        <begin position="40"/>
        <end position="58"/>
    </location>
</feature>
<dbReference type="Pfam" id="PF01040">
    <property type="entry name" value="UbiA"/>
    <property type="match status" value="1"/>
</dbReference>
<dbReference type="EMBL" id="BART01005290">
    <property type="protein sequence ID" value="GAG63817.1"/>
    <property type="molecule type" value="Genomic_DNA"/>
</dbReference>
<dbReference type="AlphaFoldDB" id="X1A0Y4"/>
<sequence>SFFLLLSREIIKGCEDIEGDKNEGVKTLAIKIGIKKSTKISMIFAILAIAFFTLPYFTNILNPIFFLISMVFGLGVVLYAVIIMAKRNLVRKHFKKVSLILKLGAYLGLIAFLFASFY</sequence>
<feature type="transmembrane region" description="Helical" evidence="5">
    <location>
        <begin position="64"/>
        <end position="85"/>
    </location>
</feature>
<keyword evidence="4 5" id="KW-0472">Membrane</keyword>
<organism evidence="6">
    <name type="scientific">marine sediment metagenome</name>
    <dbReference type="NCBI Taxonomy" id="412755"/>
    <lineage>
        <taxon>unclassified sequences</taxon>
        <taxon>metagenomes</taxon>
        <taxon>ecological metagenomes</taxon>
    </lineage>
</organism>
<evidence type="ECO:0000256" key="3">
    <source>
        <dbReference type="ARBA" id="ARBA00022989"/>
    </source>
</evidence>
<evidence type="ECO:0000256" key="2">
    <source>
        <dbReference type="ARBA" id="ARBA00022692"/>
    </source>
</evidence>
<feature type="transmembrane region" description="Helical" evidence="5">
    <location>
        <begin position="97"/>
        <end position="117"/>
    </location>
</feature>
<accession>X1A0Y4</accession>
<reference evidence="6" key="1">
    <citation type="journal article" date="2014" name="Front. Microbiol.">
        <title>High frequency of phylogenetically diverse reductive dehalogenase-homologous genes in deep subseafloor sedimentary metagenomes.</title>
        <authorList>
            <person name="Kawai M."/>
            <person name="Futagami T."/>
            <person name="Toyoda A."/>
            <person name="Takaki Y."/>
            <person name="Nishi S."/>
            <person name="Hori S."/>
            <person name="Arai W."/>
            <person name="Tsubouchi T."/>
            <person name="Morono Y."/>
            <person name="Uchiyama I."/>
            <person name="Ito T."/>
            <person name="Fujiyama A."/>
            <person name="Inagaki F."/>
            <person name="Takami H."/>
        </authorList>
    </citation>
    <scope>NUCLEOTIDE SEQUENCE</scope>
    <source>
        <strain evidence="6">Expedition CK06-06</strain>
    </source>
</reference>
<evidence type="ECO:0000256" key="4">
    <source>
        <dbReference type="ARBA" id="ARBA00023136"/>
    </source>
</evidence>
<proteinExistence type="predicted"/>
<dbReference type="GO" id="GO:0016020">
    <property type="term" value="C:membrane"/>
    <property type="evidence" value="ECO:0007669"/>
    <property type="project" value="UniProtKB-SubCell"/>
</dbReference>
<dbReference type="InterPro" id="IPR000537">
    <property type="entry name" value="UbiA_prenyltransferase"/>
</dbReference>
<comment type="caution">
    <text evidence="6">The sequence shown here is derived from an EMBL/GenBank/DDBJ whole genome shotgun (WGS) entry which is preliminary data.</text>
</comment>
<evidence type="ECO:0000313" key="6">
    <source>
        <dbReference type="EMBL" id="GAG63817.1"/>
    </source>
</evidence>
<feature type="non-terminal residue" evidence="6">
    <location>
        <position position="1"/>
    </location>
</feature>
<gene>
    <name evidence="6" type="ORF">S01H4_12448</name>
</gene>
<protein>
    <recommendedName>
        <fullName evidence="7">Geranylgeranylglycerol-phosphate geranylgeranyltransferase</fullName>
    </recommendedName>
</protein>
<name>X1A0Y4_9ZZZZ</name>
<evidence type="ECO:0008006" key="7">
    <source>
        <dbReference type="Google" id="ProtNLM"/>
    </source>
</evidence>
<dbReference type="GO" id="GO:0016765">
    <property type="term" value="F:transferase activity, transferring alkyl or aryl (other than methyl) groups"/>
    <property type="evidence" value="ECO:0007669"/>
    <property type="project" value="InterPro"/>
</dbReference>
<keyword evidence="3 5" id="KW-1133">Transmembrane helix</keyword>